<dbReference type="InterPro" id="IPR023795">
    <property type="entry name" value="Serpin_CS"/>
</dbReference>
<organism evidence="9 10">
    <name type="scientific">Chauna torquata</name>
    <name type="common">Southern screamer</name>
    <dbReference type="NCBI Taxonomy" id="30388"/>
    <lineage>
        <taxon>Eukaryota</taxon>
        <taxon>Metazoa</taxon>
        <taxon>Chordata</taxon>
        <taxon>Craniata</taxon>
        <taxon>Vertebrata</taxon>
        <taxon>Euteleostomi</taxon>
        <taxon>Archelosauria</taxon>
        <taxon>Archosauria</taxon>
        <taxon>Dinosauria</taxon>
        <taxon>Saurischia</taxon>
        <taxon>Theropoda</taxon>
        <taxon>Coelurosauria</taxon>
        <taxon>Aves</taxon>
        <taxon>Neognathae</taxon>
        <taxon>Galloanserae</taxon>
        <taxon>Anseriformes</taxon>
        <taxon>Anhimidae</taxon>
        <taxon>Chauna</taxon>
    </lineage>
</organism>
<dbReference type="SUPFAM" id="SSF56574">
    <property type="entry name" value="Serpins"/>
    <property type="match status" value="1"/>
</dbReference>
<dbReference type="FunFam" id="2.30.39.10:FF:000002">
    <property type="entry name" value="Serpin family D member 1"/>
    <property type="match status" value="1"/>
</dbReference>
<dbReference type="PANTHER" id="PTHR11461">
    <property type="entry name" value="SERINE PROTEASE INHIBITOR, SERPIN"/>
    <property type="match status" value="1"/>
</dbReference>
<dbReference type="GO" id="GO:0004867">
    <property type="term" value="F:serine-type endopeptidase inhibitor activity"/>
    <property type="evidence" value="ECO:0007669"/>
    <property type="project" value="UniProtKB-KW"/>
</dbReference>
<accession>A0A7L0JX16</accession>
<feature type="non-terminal residue" evidence="9">
    <location>
        <position position="1"/>
    </location>
</feature>
<keyword evidence="10" id="KW-1185">Reference proteome</keyword>
<dbReference type="Pfam" id="PF00079">
    <property type="entry name" value="Serpin"/>
    <property type="match status" value="1"/>
</dbReference>
<name>A0A7L0JX16_CHATO</name>
<dbReference type="Gene3D" id="2.10.310.10">
    <property type="entry name" value="Serpins superfamily"/>
    <property type="match status" value="1"/>
</dbReference>
<dbReference type="InterPro" id="IPR036186">
    <property type="entry name" value="Serpin_sf"/>
</dbReference>
<sequence>LQRMLKATLTLGFLVAMLYPAAHCVTQPDDHDDEPMVTHLQEQHPHEGDPLAFCKRIVPSNTDFAFRFYRQATAQAPGKNVFFSPVSVSAAFALLALGSRATSRAQVLEGLAFNLTSTREEEIHDGFRHLLFLLNHPGSQVQLSMGNTLFMDKNLKPQKTFLKDIKKLYNGKIISSNFQNSTEAKKEINDHIKNKTHGKINQILKDLDPNSLMVLVNYIYFKAYWENPFNMKGTRKDYFYVNAKTSVEVKMMTQDSFYKAYSDKKLSCEVVQIPYKGDVAALFILPNEGKMKWLEDALTKETLSKWEKLLERRRIEVYIPKLSISGTYDLKKMFMNLGVTDVFSDQADLSGITGKPDLKVSRAAHKALLNIHENGTEAAAVTGTEFAPHSVPPVVKFNRPFLLLIVDQYTQSILFIGKIVNPTEK</sequence>
<evidence type="ECO:0000313" key="9">
    <source>
        <dbReference type="EMBL" id="NXK49181.1"/>
    </source>
</evidence>
<feature type="domain" description="Serpin" evidence="8">
    <location>
        <begin position="66"/>
        <end position="422"/>
    </location>
</feature>
<dbReference type="InterPro" id="IPR000215">
    <property type="entry name" value="Serpin_fam"/>
</dbReference>
<feature type="signal peptide" evidence="7">
    <location>
        <begin position="1"/>
        <end position="24"/>
    </location>
</feature>
<evidence type="ECO:0000256" key="3">
    <source>
        <dbReference type="ARBA" id="ARBA00022729"/>
    </source>
</evidence>
<keyword evidence="3 7" id="KW-0732">Signal</keyword>
<evidence type="ECO:0000256" key="2">
    <source>
        <dbReference type="ARBA" id="ARBA00022690"/>
    </source>
</evidence>
<comment type="caution">
    <text evidence="9">The sequence shown here is derived from an EMBL/GenBank/DDBJ whole genome shotgun (WGS) entry which is preliminary data.</text>
</comment>
<dbReference type="InterPro" id="IPR042178">
    <property type="entry name" value="Serpin_sf_1"/>
</dbReference>
<keyword evidence="4" id="KW-0722">Serine protease inhibitor</keyword>
<evidence type="ECO:0000256" key="5">
    <source>
        <dbReference type="ARBA" id="ARBA00023180"/>
    </source>
</evidence>
<protein>
    <submittedName>
        <fullName evidence="9">A1AT2 antiproteinase</fullName>
    </submittedName>
</protein>
<keyword evidence="5" id="KW-0325">Glycoprotein</keyword>
<dbReference type="InterPro" id="IPR042185">
    <property type="entry name" value="Serpin_sf_2"/>
</dbReference>
<dbReference type="GO" id="GO:0005615">
    <property type="term" value="C:extracellular space"/>
    <property type="evidence" value="ECO:0007669"/>
    <property type="project" value="InterPro"/>
</dbReference>
<evidence type="ECO:0000256" key="4">
    <source>
        <dbReference type="ARBA" id="ARBA00022900"/>
    </source>
</evidence>
<evidence type="ECO:0000256" key="6">
    <source>
        <dbReference type="RuleBase" id="RU000411"/>
    </source>
</evidence>
<evidence type="ECO:0000256" key="1">
    <source>
        <dbReference type="ARBA" id="ARBA00009500"/>
    </source>
</evidence>
<dbReference type="Gene3D" id="2.30.39.10">
    <property type="entry name" value="Alpha-1-antitrypsin, domain 1"/>
    <property type="match status" value="1"/>
</dbReference>
<dbReference type="EMBL" id="VXAL01008276">
    <property type="protein sequence ID" value="NXK49181.1"/>
    <property type="molecule type" value="Genomic_DNA"/>
</dbReference>
<dbReference type="FunFam" id="2.10.310.10:FF:000001">
    <property type="entry name" value="Serpin family A member 1"/>
    <property type="match status" value="1"/>
</dbReference>
<dbReference type="AlphaFoldDB" id="A0A7L0JX16"/>
<feature type="non-terminal residue" evidence="9">
    <location>
        <position position="425"/>
    </location>
</feature>
<evidence type="ECO:0000259" key="8">
    <source>
        <dbReference type="SMART" id="SM00093"/>
    </source>
</evidence>
<keyword evidence="2" id="KW-0646">Protease inhibitor</keyword>
<feature type="chain" id="PRO_5029515421" evidence="7">
    <location>
        <begin position="25"/>
        <end position="425"/>
    </location>
</feature>
<dbReference type="Gene3D" id="3.30.497.10">
    <property type="entry name" value="Antithrombin, subunit I, domain 2"/>
    <property type="match status" value="1"/>
</dbReference>
<dbReference type="FunFam" id="3.30.497.10:FF:000001">
    <property type="entry name" value="Serine protease inhibitor"/>
    <property type="match status" value="1"/>
</dbReference>
<dbReference type="SMART" id="SM00093">
    <property type="entry name" value="SERPIN"/>
    <property type="match status" value="1"/>
</dbReference>
<gene>
    <name evidence="9" type="primary">A1at2_1</name>
    <name evidence="9" type="ORF">CHATOR_R03148</name>
</gene>
<dbReference type="PANTHER" id="PTHR11461:SF165">
    <property type="entry name" value="ALPHA-1-ANTITRYPSIN"/>
    <property type="match status" value="1"/>
</dbReference>
<evidence type="ECO:0000313" key="10">
    <source>
        <dbReference type="Proteomes" id="UP000537522"/>
    </source>
</evidence>
<reference evidence="9 10" key="1">
    <citation type="submission" date="2019-09" db="EMBL/GenBank/DDBJ databases">
        <title>Bird 10,000 Genomes (B10K) Project - Family phase.</title>
        <authorList>
            <person name="Zhang G."/>
        </authorList>
    </citation>
    <scope>NUCLEOTIDE SEQUENCE [LARGE SCALE GENOMIC DNA]</scope>
    <source>
        <strain evidence="9">B10K-DU-011-36</strain>
        <tissue evidence="9">Muscle</tissue>
    </source>
</reference>
<dbReference type="PROSITE" id="PS00284">
    <property type="entry name" value="SERPIN"/>
    <property type="match status" value="1"/>
</dbReference>
<proteinExistence type="inferred from homology"/>
<dbReference type="Proteomes" id="UP000537522">
    <property type="component" value="Unassembled WGS sequence"/>
</dbReference>
<comment type="similarity">
    <text evidence="1 6">Belongs to the serpin family.</text>
</comment>
<dbReference type="InterPro" id="IPR023796">
    <property type="entry name" value="Serpin_dom"/>
</dbReference>
<evidence type="ECO:0000256" key="7">
    <source>
        <dbReference type="SAM" id="SignalP"/>
    </source>
</evidence>